<evidence type="ECO:0000313" key="3">
    <source>
        <dbReference type="EMBL" id="GAA97166.1"/>
    </source>
</evidence>
<dbReference type="Proteomes" id="UP000009131">
    <property type="component" value="Unassembled WGS sequence"/>
</dbReference>
<keyword evidence="4" id="KW-1185">Reference proteome</keyword>
<name>G7E2Y5_MIXOS</name>
<reference evidence="3 4" key="1">
    <citation type="journal article" date="2011" name="J. Gen. Appl. Microbiol.">
        <title>Draft genome sequencing of the enigmatic basidiomycete Mixia osmundae.</title>
        <authorList>
            <person name="Nishida H."/>
            <person name="Nagatsuka Y."/>
            <person name="Sugiyama J."/>
        </authorList>
    </citation>
    <scope>NUCLEOTIDE SEQUENCE [LARGE SCALE GENOMIC DNA]</scope>
    <source>
        <strain evidence="4">CBS 9802 / IAM 14324 / JCM 22182 / KY 12970</strain>
    </source>
</reference>
<dbReference type="InParanoid" id="G7E2Y5"/>
<dbReference type="eggNOG" id="KOG4197">
    <property type="taxonomic scope" value="Eukaryota"/>
</dbReference>
<keyword evidence="2" id="KW-0732">Signal</keyword>
<dbReference type="PANTHER" id="PTHR47938">
    <property type="entry name" value="RESPIRATORY COMPLEX I CHAPERONE (CIA84), PUTATIVE (AFU_ORTHOLOGUE AFUA_2G06020)-RELATED"/>
    <property type="match status" value="1"/>
</dbReference>
<reference evidence="3 4" key="2">
    <citation type="journal article" date="2012" name="Open Biol.">
        <title>Characteristics of nucleosomes and linker DNA regions on the genome of the basidiomycete Mixia osmundae revealed by mono- and dinucleosome mapping.</title>
        <authorList>
            <person name="Nishida H."/>
            <person name="Kondo S."/>
            <person name="Matsumoto T."/>
            <person name="Suzuki Y."/>
            <person name="Yoshikawa H."/>
            <person name="Taylor T.D."/>
            <person name="Sugiyama J."/>
        </authorList>
    </citation>
    <scope>NUCLEOTIDE SEQUENCE [LARGE SCALE GENOMIC DNA]</scope>
    <source>
        <strain evidence="4">CBS 9802 / IAM 14324 / JCM 22182 / KY 12970</strain>
    </source>
</reference>
<proteinExistence type="predicted"/>
<dbReference type="RefSeq" id="XP_014571106.1">
    <property type="nucleotide sequence ID" value="XM_014715620.1"/>
</dbReference>
<dbReference type="HOGENOM" id="CLU_387363_0_0_1"/>
<protein>
    <recommendedName>
        <fullName evidence="5">Pentacotripeptide-repeat region of PRORP domain-containing protein</fullName>
    </recommendedName>
</protein>
<dbReference type="InterPro" id="IPR011990">
    <property type="entry name" value="TPR-like_helical_dom_sf"/>
</dbReference>
<dbReference type="Gene3D" id="1.25.40.10">
    <property type="entry name" value="Tetratricopeptide repeat domain"/>
    <property type="match status" value="1"/>
</dbReference>
<evidence type="ECO:0008006" key="5">
    <source>
        <dbReference type="Google" id="ProtNLM"/>
    </source>
</evidence>
<feature type="region of interest" description="Disordered" evidence="1">
    <location>
        <begin position="42"/>
        <end position="79"/>
    </location>
</feature>
<dbReference type="GO" id="GO:0003729">
    <property type="term" value="F:mRNA binding"/>
    <property type="evidence" value="ECO:0007669"/>
    <property type="project" value="TreeGrafter"/>
</dbReference>
<sequence length="713" mass="78929">MALQALRVVFGLACPASTLARYTARSASIITLSRRQVHAARPARAKAVSVHPDDHLNNRAGPSNDRTTLSRPARSTSQRERELQTLNGVHSYLHGSRPFSGLLPDDSPLSLPTLDQFEPAPTPADETTRAILASADDVALSSDGKLSGSALEQSASLYKLALGASKQPGRLLSMLGSHIDWHMILPGHLDAALDALLRQPSRAKDSQTLRTAHDMALLAIQKQKMIPSDRTLDFLLASLMGSRQADSPASLSSFAVLRALEAQKVTPTLRQYALAIQSVLFSPSSAGAAATIESEFQTARLLAHPVPDARLFNLAIYACSLTKTSEPERALDLLIEMQELSIAPTRATYACAILACVKEGPQKWYYEGLRLMREMLSLGLAPDRLTYEALLQGTTKHKDLARARWIFLRMMQGAQAGDTSLTPDQYTLSTLLKTYATYRPPDRRAPGLKGGQPSAHVDIARELDFPGPLPRSSYDVIEEAHGLVQQTLGQFGHILSLAKYEDRPRSSESAGLATQSTSLRMADDLHNDIRASVLNALLAVHVYHSRFTTALRVFDELFDDLGVRKTHRTYTTIMARCRTGRDRALCANQATRIFNEWQQHCSDELAMGRSPAPNAIIVEMWRGKIDSEARDVRLDAAISSLRTFIKMYLDEETFKRTQQMPPILAFEDLELLRLRLIEDERPRGVALLRRTVETGARIQRAYERMLRSTRAVV</sequence>
<dbReference type="OrthoDB" id="5588846at2759"/>
<dbReference type="EMBL" id="BABT02000117">
    <property type="protein sequence ID" value="GAA97166.1"/>
    <property type="molecule type" value="Genomic_DNA"/>
</dbReference>
<evidence type="ECO:0000256" key="2">
    <source>
        <dbReference type="SAM" id="SignalP"/>
    </source>
</evidence>
<feature type="signal peptide" evidence="2">
    <location>
        <begin position="1"/>
        <end position="20"/>
    </location>
</feature>
<feature type="compositionally biased region" description="Polar residues" evidence="1">
    <location>
        <begin position="60"/>
        <end position="76"/>
    </location>
</feature>
<dbReference type="STRING" id="764103.G7E2Y5"/>
<accession>G7E2Y5</accession>
<comment type="caution">
    <text evidence="3">The sequence shown here is derived from an EMBL/GenBank/DDBJ whole genome shotgun (WGS) entry which is preliminary data.</text>
</comment>
<dbReference type="AlphaFoldDB" id="G7E2Y5"/>
<gene>
    <name evidence="3" type="primary">Mo03842</name>
    <name evidence="3" type="ORF">E5Q_03842</name>
</gene>
<evidence type="ECO:0000313" key="4">
    <source>
        <dbReference type="Proteomes" id="UP000009131"/>
    </source>
</evidence>
<feature type="chain" id="PRO_5009955755" description="Pentacotripeptide-repeat region of PRORP domain-containing protein" evidence="2">
    <location>
        <begin position="21"/>
        <end position="713"/>
    </location>
</feature>
<evidence type="ECO:0000256" key="1">
    <source>
        <dbReference type="SAM" id="MobiDB-lite"/>
    </source>
</evidence>
<dbReference type="PANTHER" id="PTHR47938:SF35">
    <property type="entry name" value="PENTATRICOPEPTIDE REPEAT-CONTAINING PROTEIN 4, MITOCHONDRIAL-RELATED"/>
    <property type="match status" value="1"/>
</dbReference>
<organism evidence="3 4">
    <name type="scientific">Mixia osmundae (strain CBS 9802 / IAM 14324 / JCM 22182 / KY 12970)</name>
    <dbReference type="NCBI Taxonomy" id="764103"/>
    <lineage>
        <taxon>Eukaryota</taxon>
        <taxon>Fungi</taxon>
        <taxon>Dikarya</taxon>
        <taxon>Basidiomycota</taxon>
        <taxon>Pucciniomycotina</taxon>
        <taxon>Mixiomycetes</taxon>
        <taxon>Mixiales</taxon>
        <taxon>Mixiaceae</taxon>
        <taxon>Mixia</taxon>
    </lineage>
</organism>
<dbReference type="InterPro" id="IPR002885">
    <property type="entry name" value="PPR_rpt"/>
</dbReference>
<dbReference type="Pfam" id="PF13812">
    <property type="entry name" value="PPR_3"/>
    <property type="match status" value="1"/>
</dbReference>